<proteinExistence type="predicted"/>
<protein>
    <submittedName>
        <fullName evidence="1">Uncharacterized protein</fullName>
    </submittedName>
</protein>
<evidence type="ECO:0000313" key="1">
    <source>
        <dbReference type="EMBL" id="KHF97486.1"/>
    </source>
</evidence>
<name>A0A0B0MAW7_GOSAR</name>
<organism evidence="1 2">
    <name type="scientific">Gossypium arboreum</name>
    <name type="common">Tree cotton</name>
    <name type="synonym">Gossypium nanking</name>
    <dbReference type="NCBI Taxonomy" id="29729"/>
    <lineage>
        <taxon>Eukaryota</taxon>
        <taxon>Viridiplantae</taxon>
        <taxon>Streptophyta</taxon>
        <taxon>Embryophyta</taxon>
        <taxon>Tracheophyta</taxon>
        <taxon>Spermatophyta</taxon>
        <taxon>Magnoliopsida</taxon>
        <taxon>eudicotyledons</taxon>
        <taxon>Gunneridae</taxon>
        <taxon>Pentapetalae</taxon>
        <taxon>rosids</taxon>
        <taxon>malvids</taxon>
        <taxon>Malvales</taxon>
        <taxon>Malvaceae</taxon>
        <taxon>Malvoideae</taxon>
        <taxon>Gossypium</taxon>
    </lineage>
</organism>
<evidence type="ECO:0000313" key="2">
    <source>
        <dbReference type="Proteomes" id="UP000032142"/>
    </source>
</evidence>
<gene>
    <name evidence="1" type="ORF">F383_36781</name>
</gene>
<comment type="caution">
    <text evidence="1">The sequence shown here is derived from an EMBL/GenBank/DDBJ whole genome shotgun (WGS) entry which is preliminary data.</text>
</comment>
<reference evidence="2" key="1">
    <citation type="submission" date="2014-09" db="EMBL/GenBank/DDBJ databases">
        <authorList>
            <person name="Mudge J."/>
            <person name="Ramaraj T."/>
            <person name="Lindquist I.E."/>
            <person name="Bharti A.K."/>
            <person name="Sundararajan A."/>
            <person name="Cameron C.T."/>
            <person name="Woodward J.E."/>
            <person name="May G.D."/>
            <person name="Brubaker C."/>
            <person name="Broadhvest J."/>
            <person name="Wilkins T.A."/>
        </authorList>
    </citation>
    <scope>NUCLEOTIDE SEQUENCE</scope>
    <source>
        <strain evidence="2">cv. AKA8401</strain>
    </source>
</reference>
<dbReference type="EMBL" id="JRRC01008648">
    <property type="protein sequence ID" value="KHF97486.1"/>
    <property type="molecule type" value="Genomic_DNA"/>
</dbReference>
<sequence length="19" mass="2448">MYRVLMFWTLLHVKRKVLN</sequence>
<keyword evidence="2" id="KW-1185">Reference proteome</keyword>
<accession>A0A0B0MAW7</accession>
<dbReference type="AlphaFoldDB" id="A0A0B0MAW7"/>
<dbReference type="Proteomes" id="UP000032142">
    <property type="component" value="Unassembled WGS sequence"/>
</dbReference>